<name>A0AAD3XZJ4_NEPGR</name>
<gene>
    <name evidence="2" type="ORF">Nepgr_025465</name>
</gene>
<proteinExistence type="predicted"/>
<evidence type="ECO:0000256" key="1">
    <source>
        <dbReference type="SAM" id="SignalP"/>
    </source>
</evidence>
<keyword evidence="3" id="KW-1185">Reference proteome</keyword>
<keyword evidence="1" id="KW-0732">Signal</keyword>
<accession>A0AAD3XZJ4</accession>
<comment type="caution">
    <text evidence="2">The sequence shown here is derived from an EMBL/GenBank/DDBJ whole genome shotgun (WGS) entry which is preliminary data.</text>
</comment>
<sequence length="96" mass="10064">MHKILKYRVALYFFLSVLLLFALAPSTAEARPLNGGRGGGDKGGKVGFVGMLSFQSRKMAGASPGDRHDKLETGEVLLGGMNISDHSGPSTGDGNK</sequence>
<dbReference type="AlphaFoldDB" id="A0AAD3XZJ4"/>
<dbReference type="Proteomes" id="UP001279734">
    <property type="component" value="Unassembled WGS sequence"/>
</dbReference>
<reference evidence="2" key="1">
    <citation type="submission" date="2023-05" db="EMBL/GenBank/DDBJ databases">
        <title>Nepenthes gracilis genome sequencing.</title>
        <authorList>
            <person name="Fukushima K."/>
        </authorList>
    </citation>
    <scope>NUCLEOTIDE SEQUENCE</scope>
    <source>
        <strain evidence="2">SING2019-196</strain>
    </source>
</reference>
<organism evidence="2 3">
    <name type="scientific">Nepenthes gracilis</name>
    <name type="common">Slender pitcher plant</name>
    <dbReference type="NCBI Taxonomy" id="150966"/>
    <lineage>
        <taxon>Eukaryota</taxon>
        <taxon>Viridiplantae</taxon>
        <taxon>Streptophyta</taxon>
        <taxon>Embryophyta</taxon>
        <taxon>Tracheophyta</taxon>
        <taxon>Spermatophyta</taxon>
        <taxon>Magnoliopsida</taxon>
        <taxon>eudicotyledons</taxon>
        <taxon>Gunneridae</taxon>
        <taxon>Pentapetalae</taxon>
        <taxon>Caryophyllales</taxon>
        <taxon>Nepenthaceae</taxon>
        <taxon>Nepenthes</taxon>
    </lineage>
</organism>
<feature type="chain" id="PRO_5042286970" evidence="1">
    <location>
        <begin position="31"/>
        <end position="96"/>
    </location>
</feature>
<feature type="signal peptide" evidence="1">
    <location>
        <begin position="1"/>
        <end position="30"/>
    </location>
</feature>
<dbReference type="EMBL" id="BSYO01000026">
    <property type="protein sequence ID" value="GMH23622.1"/>
    <property type="molecule type" value="Genomic_DNA"/>
</dbReference>
<evidence type="ECO:0000313" key="2">
    <source>
        <dbReference type="EMBL" id="GMH23622.1"/>
    </source>
</evidence>
<evidence type="ECO:0000313" key="3">
    <source>
        <dbReference type="Proteomes" id="UP001279734"/>
    </source>
</evidence>
<protein>
    <submittedName>
        <fullName evidence="2">Uncharacterized protein</fullName>
    </submittedName>
</protein>